<dbReference type="SMART" id="SM00184">
    <property type="entry name" value="RING"/>
    <property type="match status" value="1"/>
</dbReference>
<proteinExistence type="predicted"/>
<dbReference type="SUPFAM" id="SSF57850">
    <property type="entry name" value="RING/U-box"/>
    <property type="match status" value="1"/>
</dbReference>
<sequence length="338" mass="35663">MKTKVGIVPQFDCRLCKIVHSAGATPHSIPMATYDGFAFGGHVPAPTPTELYCNDCQMHVHAVADGDHRCDVCGATLLRQATGGAAASALGDISVLMNRLLEAWGIDPTAAGANQPATEEAVAKLSTFAAGQAATAEVGMVVDGIKGEVILVPANFGPCISLPSSSLVVASPINGASSLTCDVHGKIVLMERGTCTFANKILRAQTVGAVAVIIVQTADVWPYTMTDSSGEGADITIPAFMISAKQGKGLVEYVASHATTATIEVRLNARECVICQVEVTNGSQVSRMPCQHMFHTDCLAQWLQIRNSCPICRVEIASKNGRAKTDADRDFLWSDWMS</sequence>
<dbReference type="Pfam" id="PF13639">
    <property type="entry name" value="zf-RING_2"/>
    <property type="match status" value="1"/>
</dbReference>
<dbReference type="STRING" id="1156394.T0QZE4"/>
<evidence type="ECO:0000313" key="11">
    <source>
        <dbReference type="Proteomes" id="UP000030762"/>
    </source>
</evidence>
<dbReference type="Proteomes" id="UP000030762">
    <property type="component" value="Unassembled WGS sequence"/>
</dbReference>
<dbReference type="OMA" id="DVWPYTM"/>
<dbReference type="InterPro" id="IPR046450">
    <property type="entry name" value="PA_dom_sf"/>
</dbReference>
<dbReference type="VEuPathDB" id="FungiDB:SDRG_02726"/>
<keyword evidence="3" id="KW-0479">Metal-binding</keyword>
<reference evidence="10 11" key="1">
    <citation type="submission" date="2012-04" db="EMBL/GenBank/DDBJ databases">
        <title>The Genome Sequence of Saprolegnia declina VS20.</title>
        <authorList>
            <consortium name="The Broad Institute Genome Sequencing Platform"/>
            <person name="Russ C."/>
            <person name="Nusbaum C."/>
            <person name="Tyler B."/>
            <person name="van West P."/>
            <person name="Dieguez-Uribeondo J."/>
            <person name="de Bruijn I."/>
            <person name="Tripathy S."/>
            <person name="Jiang R."/>
            <person name="Young S.K."/>
            <person name="Zeng Q."/>
            <person name="Gargeya S."/>
            <person name="Fitzgerald M."/>
            <person name="Haas B."/>
            <person name="Abouelleil A."/>
            <person name="Alvarado L."/>
            <person name="Arachchi H.M."/>
            <person name="Berlin A."/>
            <person name="Chapman S.B."/>
            <person name="Goldberg J."/>
            <person name="Griggs A."/>
            <person name="Gujja S."/>
            <person name="Hansen M."/>
            <person name="Howarth C."/>
            <person name="Imamovic A."/>
            <person name="Larimer J."/>
            <person name="McCowen C."/>
            <person name="Montmayeur A."/>
            <person name="Murphy C."/>
            <person name="Neiman D."/>
            <person name="Pearson M."/>
            <person name="Priest M."/>
            <person name="Roberts A."/>
            <person name="Saif S."/>
            <person name="Shea T."/>
            <person name="Sisk P."/>
            <person name="Sykes S."/>
            <person name="Wortman J."/>
            <person name="Nusbaum C."/>
            <person name="Birren B."/>
        </authorList>
    </citation>
    <scope>NUCLEOTIDE SEQUENCE [LARGE SCALE GENOMIC DNA]</scope>
    <source>
        <strain evidence="10 11">VS20</strain>
    </source>
</reference>
<dbReference type="GO" id="GO:0061630">
    <property type="term" value="F:ubiquitin protein ligase activity"/>
    <property type="evidence" value="ECO:0007669"/>
    <property type="project" value="TreeGrafter"/>
</dbReference>
<dbReference type="InterPro" id="IPR001841">
    <property type="entry name" value="Znf_RING"/>
</dbReference>
<organism evidence="10 11">
    <name type="scientific">Saprolegnia diclina (strain VS20)</name>
    <dbReference type="NCBI Taxonomy" id="1156394"/>
    <lineage>
        <taxon>Eukaryota</taxon>
        <taxon>Sar</taxon>
        <taxon>Stramenopiles</taxon>
        <taxon>Oomycota</taxon>
        <taxon>Saprolegniomycetes</taxon>
        <taxon>Saprolegniales</taxon>
        <taxon>Saprolegniaceae</taxon>
        <taxon>Saprolegnia</taxon>
    </lineage>
</organism>
<dbReference type="SUPFAM" id="SSF52025">
    <property type="entry name" value="PA domain"/>
    <property type="match status" value="1"/>
</dbReference>
<keyword evidence="2" id="KW-0812">Transmembrane</keyword>
<evidence type="ECO:0000256" key="2">
    <source>
        <dbReference type="ARBA" id="ARBA00022692"/>
    </source>
</evidence>
<evidence type="ECO:0000256" key="7">
    <source>
        <dbReference type="ARBA" id="ARBA00023136"/>
    </source>
</evidence>
<dbReference type="GO" id="GO:0006511">
    <property type="term" value="P:ubiquitin-dependent protein catabolic process"/>
    <property type="evidence" value="ECO:0007669"/>
    <property type="project" value="TreeGrafter"/>
</dbReference>
<keyword evidence="5" id="KW-0862">Zinc</keyword>
<dbReference type="Pfam" id="PF02225">
    <property type="entry name" value="PA"/>
    <property type="match status" value="1"/>
</dbReference>
<keyword evidence="7" id="KW-0472">Membrane</keyword>
<dbReference type="EMBL" id="JH767137">
    <property type="protein sequence ID" value="EQC40071.1"/>
    <property type="molecule type" value="Genomic_DNA"/>
</dbReference>
<evidence type="ECO:0000256" key="8">
    <source>
        <dbReference type="PROSITE-ProRule" id="PRU00175"/>
    </source>
</evidence>
<dbReference type="AlphaFoldDB" id="T0QZE4"/>
<feature type="domain" description="RING-type" evidence="9">
    <location>
        <begin position="272"/>
        <end position="313"/>
    </location>
</feature>
<dbReference type="OrthoDB" id="1630758at2759"/>
<dbReference type="GO" id="GO:0016020">
    <property type="term" value="C:membrane"/>
    <property type="evidence" value="ECO:0007669"/>
    <property type="project" value="UniProtKB-SubCell"/>
</dbReference>
<evidence type="ECO:0000259" key="9">
    <source>
        <dbReference type="PROSITE" id="PS50089"/>
    </source>
</evidence>
<dbReference type="InterPro" id="IPR003137">
    <property type="entry name" value="PA_domain"/>
</dbReference>
<gene>
    <name evidence="10" type="ORF">SDRG_02726</name>
</gene>
<comment type="subcellular location">
    <subcellularLocation>
        <location evidence="1">Membrane</location>
    </subcellularLocation>
</comment>
<dbReference type="PANTHER" id="PTHR45931">
    <property type="entry name" value="SI:CH211-59O9.10"/>
    <property type="match status" value="1"/>
</dbReference>
<evidence type="ECO:0000256" key="5">
    <source>
        <dbReference type="ARBA" id="ARBA00022833"/>
    </source>
</evidence>
<keyword evidence="4 8" id="KW-0863">Zinc-finger</keyword>
<dbReference type="CDD" id="cd04818">
    <property type="entry name" value="PA_subtilisin_1"/>
    <property type="match status" value="1"/>
</dbReference>
<name>T0QZE4_SAPDV</name>
<dbReference type="Gene3D" id="3.50.30.30">
    <property type="match status" value="1"/>
</dbReference>
<evidence type="ECO:0000256" key="6">
    <source>
        <dbReference type="ARBA" id="ARBA00022989"/>
    </source>
</evidence>
<evidence type="ECO:0000256" key="3">
    <source>
        <dbReference type="ARBA" id="ARBA00022723"/>
    </source>
</evidence>
<dbReference type="InterPro" id="IPR051834">
    <property type="entry name" value="RING_finger_E3_ligase"/>
</dbReference>
<evidence type="ECO:0000256" key="1">
    <source>
        <dbReference type="ARBA" id="ARBA00004370"/>
    </source>
</evidence>
<dbReference type="PROSITE" id="PS50089">
    <property type="entry name" value="ZF_RING_2"/>
    <property type="match status" value="1"/>
</dbReference>
<dbReference type="GeneID" id="19943453"/>
<dbReference type="GO" id="GO:0005634">
    <property type="term" value="C:nucleus"/>
    <property type="evidence" value="ECO:0007669"/>
    <property type="project" value="TreeGrafter"/>
</dbReference>
<evidence type="ECO:0000256" key="4">
    <source>
        <dbReference type="ARBA" id="ARBA00022771"/>
    </source>
</evidence>
<dbReference type="PANTHER" id="PTHR45931:SF3">
    <property type="entry name" value="RING ZINC FINGER-CONTAINING PROTEIN"/>
    <property type="match status" value="1"/>
</dbReference>
<keyword evidence="11" id="KW-1185">Reference proteome</keyword>
<keyword evidence="6" id="KW-1133">Transmembrane helix</keyword>
<protein>
    <recommendedName>
        <fullName evidence="9">RING-type domain-containing protein</fullName>
    </recommendedName>
</protein>
<dbReference type="RefSeq" id="XP_008606545.1">
    <property type="nucleotide sequence ID" value="XM_008608323.1"/>
</dbReference>
<dbReference type="Gene3D" id="3.30.40.10">
    <property type="entry name" value="Zinc/RING finger domain, C3HC4 (zinc finger)"/>
    <property type="match status" value="1"/>
</dbReference>
<dbReference type="InParanoid" id="T0QZE4"/>
<dbReference type="InterPro" id="IPR013083">
    <property type="entry name" value="Znf_RING/FYVE/PHD"/>
</dbReference>
<dbReference type="GO" id="GO:0008270">
    <property type="term" value="F:zinc ion binding"/>
    <property type="evidence" value="ECO:0007669"/>
    <property type="project" value="UniProtKB-KW"/>
</dbReference>
<accession>T0QZE4</accession>
<evidence type="ECO:0000313" key="10">
    <source>
        <dbReference type="EMBL" id="EQC40071.1"/>
    </source>
</evidence>
<dbReference type="eggNOG" id="KOG0800">
    <property type="taxonomic scope" value="Eukaryota"/>
</dbReference>